<protein>
    <recommendedName>
        <fullName evidence="1">OLD protein-like TOPRIM domain-containing protein</fullName>
    </recommendedName>
</protein>
<dbReference type="STRING" id="642780.SAMN04488570_1030"/>
<dbReference type="RefSeq" id="WP_091726847.1">
    <property type="nucleotide sequence ID" value="NZ_LT629757.1"/>
</dbReference>
<name>A0A1H1P2I3_9ACTN</name>
<dbReference type="Proteomes" id="UP000198859">
    <property type="component" value="Chromosome I"/>
</dbReference>
<dbReference type="InterPro" id="IPR034139">
    <property type="entry name" value="TOPRIM_OLD"/>
</dbReference>
<dbReference type="EMBL" id="LT629757">
    <property type="protein sequence ID" value="SDS05424.1"/>
    <property type="molecule type" value="Genomic_DNA"/>
</dbReference>
<feature type="domain" description="OLD protein-like TOPRIM" evidence="1">
    <location>
        <begin position="5"/>
        <end position="67"/>
    </location>
</feature>
<accession>A0A1H1P2I3</accession>
<organism evidence="2 3">
    <name type="scientific">Nocardioides scoriae</name>
    <dbReference type="NCBI Taxonomy" id="642780"/>
    <lineage>
        <taxon>Bacteria</taxon>
        <taxon>Bacillati</taxon>
        <taxon>Actinomycetota</taxon>
        <taxon>Actinomycetes</taxon>
        <taxon>Propionibacteriales</taxon>
        <taxon>Nocardioidaceae</taxon>
        <taxon>Nocardioides</taxon>
    </lineage>
</organism>
<reference evidence="3" key="1">
    <citation type="submission" date="2016-10" db="EMBL/GenBank/DDBJ databases">
        <authorList>
            <person name="Varghese N."/>
            <person name="Submissions S."/>
        </authorList>
    </citation>
    <scope>NUCLEOTIDE SEQUENCE [LARGE SCALE GENOMIC DNA]</scope>
    <source>
        <strain evidence="3">DSM 22127</strain>
    </source>
</reference>
<dbReference type="Pfam" id="PF20469">
    <property type="entry name" value="OLD-like_TOPRIM"/>
    <property type="match status" value="1"/>
</dbReference>
<dbReference type="OrthoDB" id="9152042at2"/>
<evidence type="ECO:0000313" key="2">
    <source>
        <dbReference type="EMBL" id="SDS05424.1"/>
    </source>
</evidence>
<evidence type="ECO:0000259" key="1">
    <source>
        <dbReference type="Pfam" id="PF20469"/>
    </source>
</evidence>
<proteinExistence type="predicted"/>
<evidence type="ECO:0000313" key="3">
    <source>
        <dbReference type="Proteomes" id="UP000198859"/>
    </source>
</evidence>
<gene>
    <name evidence="2" type="ORF">SAMN04488570_1030</name>
</gene>
<sequence>MSSPRAVVLVEGESDRIALLTLAGRRGRDLVGEGLEVLAMGGITNVRTFAERFGPRGLDLPLSGLYDAPEERQLRHGLARAGIDVGPTTGDLAAAGFCCCTADLEDELVRALGVGRALEVVERAGETASFRLLAQMPAQRGWSDHLLVRRFLTSQSGRKARYARLFTEALDLEEVPAPLTAVLDRTG</sequence>
<dbReference type="AlphaFoldDB" id="A0A1H1P2I3"/>
<keyword evidence="3" id="KW-1185">Reference proteome</keyword>